<dbReference type="Gene3D" id="2.60.420.10">
    <property type="entry name" value="Maltose phosphorylase, domain 3"/>
    <property type="match status" value="1"/>
</dbReference>
<dbReference type="EMBL" id="DF820459">
    <property type="protein sequence ID" value="GAK52996.1"/>
    <property type="molecule type" value="Genomic_DNA"/>
</dbReference>
<proteinExistence type="predicted"/>
<gene>
    <name evidence="1" type="ORF">U14_04255</name>
</gene>
<dbReference type="InterPro" id="IPR008928">
    <property type="entry name" value="6-hairpin_glycosidase_sf"/>
</dbReference>
<name>A0A0S6W3S2_9BACT</name>
<dbReference type="HOGENOM" id="CLU_3040732_0_0_0"/>
<accession>A0A0S6W3S2</accession>
<dbReference type="AlphaFoldDB" id="A0A0S6W3S2"/>
<dbReference type="Proteomes" id="UP000030700">
    <property type="component" value="Unassembled WGS sequence"/>
</dbReference>
<sequence>MQRQWRGATYQITVKNPNHVQKGVVSVTLDGAVITGAVPIQPAGAHHQIEVIMG</sequence>
<organism evidence="1">
    <name type="scientific">Candidatus Moduliflexus flocculans</name>
    <dbReference type="NCBI Taxonomy" id="1499966"/>
    <lineage>
        <taxon>Bacteria</taxon>
        <taxon>Candidatus Moduliflexota</taxon>
        <taxon>Candidatus Moduliflexia</taxon>
        <taxon>Candidatus Moduliflexales</taxon>
        <taxon>Candidatus Moduliflexaceae</taxon>
    </lineage>
</organism>
<evidence type="ECO:0000313" key="2">
    <source>
        <dbReference type="Proteomes" id="UP000030700"/>
    </source>
</evidence>
<protein>
    <submittedName>
        <fullName evidence="1">N,N'-diacetylchitobiose phosphorylase</fullName>
    </submittedName>
</protein>
<reference evidence="1" key="1">
    <citation type="journal article" date="2015" name="PeerJ">
        <title>First genomic representation of candidate bacterial phylum KSB3 points to enhanced environmental sensing as a trigger of wastewater bulking.</title>
        <authorList>
            <person name="Sekiguchi Y."/>
            <person name="Ohashi A."/>
            <person name="Parks D.H."/>
            <person name="Yamauchi T."/>
            <person name="Tyson G.W."/>
            <person name="Hugenholtz P."/>
        </authorList>
    </citation>
    <scope>NUCLEOTIDE SEQUENCE [LARGE SCALE GENOMIC DNA]</scope>
</reference>
<evidence type="ECO:0000313" key="1">
    <source>
        <dbReference type="EMBL" id="GAK52996.1"/>
    </source>
</evidence>
<dbReference type="GO" id="GO:0005975">
    <property type="term" value="P:carbohydrate metabolic process"/>
    <property type="evidence" value="ECO:0007669"/>
    <property type="project" value="InterPro"/>
</dbReference>
<dbReference type="STRING" id="1499966.U14_04255"/>
<keyword evidence="2" id="KW-1185">Reference proteome</keyword>
<dbReference type="SUPFAM" id="SSF48208">
    <property type="entry name" value="Six-hairpin glycosidases"/>
    <property type="match status" value="1"/>
</dbReference>